<evidence type="ECO:0000313" key="1">
    <source>
        <dbReference type="EMBL" id="KIM46739.1"/>
    </source>
</evidence>
<keyword evidence="2" id="KW-1185">Reference proteome</keyword>
<accession>A0A0C3CRP6</accession>
<sequence length="108" mass="12363">MYSRIQQSSPHPETEYSLIETSIWPITDVLQHLLRSFLTWPTHCSLYIWWPRLHVYLAHSQIGGWNGFNNGIPCIPTLYKGSTFAVVDPHNLAPVTLFLVFTFPCCSG</sequence>
<reference evidence="1 2" key="1">
    <citation type="submission" date="2014-04" db="EMBL/GenBank/DDBJ databases">
        <authorList>
            <consortium name="DOE Joint Genome Institute"/>
            <person name="Kuo A."/>
            <person name="Gay G."/>
            <person name="Dore J."/>
            <person name="Kohler A."/>
            <person name="Nagy L.G."/>
            <person name="Floudas D."/>
            <person name="Copeland A."/>
            <person name="Barry K.W."/>
            <person name="Cichocki N."/>
            <person name="Veneault-Fourrey C."/>
            <person name="LaButti K."/>
            <person name="Lindquist E.A."/>
            <person name="Lipzen A."/>
            <person name="Lundell T."/>
            <person name="Morin E."/>
            <person name="Murat C."/>
            <person name="Sun H."/>
            <person name="Tunlid A."/>
            <person name="Henrissat B."/>
            <person name="Grigoriev I.V."/>
            <person name="Hibbett D.S."/>
            <person name="Martin F."/>
            <person name="Nordberg H.P."/>
            <person name="Cantor M.N."/>
            <person name="Hua S.X."/>
        </authorList>
    </citation>
    <scope>NUCLEOTIDE SEQUENCE [LARGE SCALE GENOMIC DNA]</scope>
    <source>
        <strain evidence="2">h7</strain>
    </source>
</reference>
<dbReference type="AlphaFoldDB" id="A0A0C3CRP6"/>
<reference evidence="2" key="2">
    <citation type="submission" date="2015-01" db="EMBL/GenBank/DDBJ databases">
        <title>Evolutionary Origins and Diversification of the Mycorrhizal Mutualists.</title>
        <authorList>
            <consortium name="DOE Joint Genome Institute"/>
            <consortium name="Mycorrhizal Genomics Consortium"/>
            <person name="Kohler A."/>
            <person name="Kuo A."/>
            <person name="Nagy L.G."/>
            <person name="Floudas D."/>
            <person name="Copeland A."/>
            <person name="Barry K.W."/>
            <person name="Cichocki N."/>
            <person name="Veneault-Fourrey C."/>
            <person name="LaButti K."/>
            <person name="Lindquist E.A."/>
            <person name="Lipzen A."/>
            <person name="Lundell T."/>
            <person name="Morin E."/>
            <person name="Murat C."/>
            <person name="Riley R."/>
            <person name="Ohm R."/>
            <person name="Sun H."/>
            <person name="Tunlid A."/>
            <person name="Henrissat B."/>
            <person name="Grigoriev I.V."/>
            <person name="Hibbett D.S."/>
            <person name="Martin F."/>
        </authorList>
    </citation>
    <scope>NUCLEOTIDE SEQUENCE [LARGE SCALE GENOMIC DNA]</scope>
    <source>
        <strain evidence="2">h7</strain>
    </source>
</reference>
<proteinExistence type="predicted"/>
<organism evidence="1 2">
    <name type="scientific">Hebeloma cylindrosporum</name>
    <dbReference type="NCBI Taxonomy" id="76867"/>
    <lineage>
        <taxon>Eukaryota</taxon>
        <taxon>Fungi</taxon>
        <taxon>Dikarya</taxon>
        <taxon>Basidiomycota</taxon>
        <taxon>Agaricomycotina</taxon>
        <taxon>Agaricomycetes</taxon>
        <taxon>Agaricomycetidae</taxon>
        <taxon>Agaricales</taxon>
        <taxon>Agaricineae</taxon>
        <taxon>Hymenogastraceae</taxon>
        <taxon>Hebeloma</taxon>
    </lineage>
</organism>
<dbReference type="EMBL" id="KN831770">
    <property type="protein sequence ID" value="KIM46739.1"/>
    <property type="molecule type" value="Genomic_DNA"/>
</dbReference>
<name>A0A0C3CRP6_HEBCY</name>
<evidence type="ECO:0000313" key="2">
    <source>
        <dbReference type="Proteomes" id="UP000053424"/>
    </source>
</evidence>
<dbReference type="HOGENOM" id="CLU_2197303_0_0_1"/>
<protein>
    <submittedName>
        <fullName evidence="1">Uncharacterized protein</fullName>
    </submittedName>
</protein>
<gene>
    <name evidence="1" type="ORF">M413DRAFT_261670</name>
</gene>
<dbReference type="Proteomes" id="UP000053424">
    <property type="component" value="Unassembled WGS sequence"/>
</dbReference>